<evidence type="ECO:0000256" key="2">
    <source>
        <dbReference type="ARBA" id="ARBA00004170"/>
    </source>
</evidence>
<dbReference type="Proteomes" id="UP000566711">
    <property type="component" value="Unassembled WGS sequence"/>
</dbReference>
<dbReference type="PANTHER" id="PTHR43767:SF8">
    <property type="entry name" value="LONG-CHAIN-FATTY-ACID--COA LIGASE"/>
    <property type="match status" value="1"/>
</dbReference>
<dbReference type="InterPro" id="IPR000873">
    <property type="entry name" value="AMP-dep_synth/lig_dom"/>
</dbReference>
<dbReference type="InterPro" id="IPR020845">
    <property type="entry name" value="AMP-binding_CS"/>
</dbReference>
<evidence type="ECO:0000256" key="14">
    <source>
        <dbReference type="ARBA" id="ARBA00042773"/>
    </source>
</evidence>
<dbReference type="EMBL" id="JACEZS010000045">
    <property type="protein sequence ID" value="MBA5608815.1"/>
    <property type="molecule type" value="Genomic_DNA"/>
</dbReference>
<evidence type="ECO:0000256" key="10">
    <source>
        <dbReference type="ARBA" id="ARBA00023098"/>
    </source>
</evidence>
<dbReference type="Gene3D" id="3.40.50.12780">
    <property type="entry name" value="N-terminal domain of ligase-like"/>
    <property type="match status" value="1"/>
</dbReference>
<evidence type="ECO:0000256" key="1">
    <source>
        <dbReference type="ARBA" id="ARBA00001946"/>
    </source>
</evidence>
<dbReference type="CDD" id="cd05936">
    <property type="entry name" value="FC-FACS_FadD_like"/>
    <property type="match status" value="1"/>
</dbReference>
<evidence type="ECO:0000259" key="16">
    <source>
        <dbReference type="Pfam" id="PF13193"/>
    </source>
</evidence>
<comment type="similarity">
    <text evidence="4">Belongs to the ATP-dependent AMP-binding enzyme family.</text>
</comment>
<keyword evidence="9" id="KW-0460">Magnesium</keyword>
<dbReference type="FunFam" id="3.30.300.30:FF:000006">
    <property type="entry name" value="Long-chain-fatty-acid--CoA ligase FadD"/>
    <property type="match status" value="1"/>
</dbReference>
<evidence type="ECO:0000256" key="13">
    <source>
        <dbReference type="ARBA" id="ARBA00039545"/>
    </source>
</evidence>
<evidence type="ECO:0000256" key="3">
    <source>
        <dbReference type="ARBA" id="ARBA00005005"/>
    </source>
</evidence>
<dbReference type="InterPro" id="IPR050237">
    <property type="entry name" value="ATP-dep_AMP-bd_enzyme"/>
</dbReference>
<comment type="caution">
    <text evidence="17">The sequence shown here is derived from an EMBL/GenBank/DDBJ whole genome shotgun (WGS) entry which is preliminary data.</text>
</comment>
<gene>
    <name evidence="17" type="ORF">H3H36_26085</name>
</gene>
<protein>
    <recommendedName>
        <fullName evidence="13">Long-chain-fatty-acid--CoA ligase</fullName>
        <ecNumber evidence="12">6.2.1.3</ecNumber>
    </recommendedName>
    <alternativeName>
        <fullName evidence="14">Long-chain acyl-CoA synthetase</fullName>
    </alternativeName>
</protein>
<keyword evidence="11" id="KW-0472">Membrane</keyword>
<dbReference type="InterPro" id="IPR045851">
    <property type="entry name" value="AMP-bd_C_sf"/>
</dbReference>
<comment type="subcellular location">
    <subcellularLocation>
        <location evidence="2">Membrane</location>
        <topology evidence="2">Peripheral membrane protein</topology>
    </subcellularLocation>
</comment>
<keyword evidence="8" id="KW-0067">ATP-binding</keyword>
<comment type="cofactor">
    <cofactor evidence="1">
        <name>Mg(2+)</name>
        <dbReference type="ChEBI" id="CHEBI:18420"/>
    </cofactor>
</comment>
<dbReference type="Pfam" id="PF00501">
    <property type="entry name" value="AMP-binding"/>
    <property type="match status" value="1"/>
</dbReference>
<keyword evidence="10" id="KW-0443">Lipid metabolism</keyword>
<sequence>MEKIWLKSYPEGVPAEIDITQYRSVTHILEEAFRKFSDRNAYVCMDKFLTYGELDRLSAAMGAWLQSKGLQQGARVAIMLPNVLQYPVAMAAILRAGYTVVNVNPLYTPRELQHQLNDSGAEAIVVLENFATTVQQVVANTKVKHVIVGSMGDLLGGLKGMLVNFVVRKVKKMVPAYSLPKAISFKQVLAEGARLKLKPVKQGHDDIAFLQYTGGTTGVSKGAVLLHRNVVANVLQNEAWLQLPPQKEQLVFVCALPLYHIYSLTISGFMGMRLGGMNLLIPNPRDIPGFVKELAKYKVSVFPAVNTLYNALLNNADFAKLDFSSYKICNGGGMAVQQAVADRWLKLTGTPIIEGYGMSETSPVATANRVDIKEFTGTIGLPIPSTEVQILDDDGNPLPFGQAGEIAIRGPQVMAGYWQRDDETAKSMTADGFFKTGDVGIMDERGYTRIVDRKKDMILVSGFNVYPNEIEGVVAAHPGVLEVACIGVPDKNSGEAVKLFVVRKDPSLTADQLQDYCKHELTAYKKPKYIEFRDELPKTNVGKILRRQLRDEKQAA</sequence>
<evidence type="ECO:0000256" key="5">
    <source>
        <dbReference type="ARBA" id="ARBA00022598"/>
    </source>
</evidence>
<dbReference type="RefSeq" id="WP_182220944.1">
    <property type="nucleotide sequence ID" value="NZ_JACEZS010000045.1"/>
</dbReference>
<keyword evidence="6" id="KW-0547">Nucleotide-binding</keyword>
<keyword evidence="7" id="KW-0276">Fatty acid metabolism</keyword>
<evidence type="ECO:0000313" key="17">
    <source>
        <dbReference type="EMBL" id="MBA5608815.1"/>
    </source>
</evidence>
<evidence type="ECO:0000256" key="4">
    <source>
        <dbReference type="ARBA" id="ARBA00006432"/>
    </source>
</evidence>
<name>A0A7W2EN45_9BURK</name>
<accession>A0A7W2EN45</accession>
<dbReference type="EC" id="6.2.1.3" evidence="12"/>
<dbReference type="Gene3D" id="3.30.300.30">
    <property type="match status" value="1"/>
</dbReference>
<dbReference type="InterPro" id="IPR025110">
    <property type="entry name" value="AMP-bd_C"/>
</dbReference>
<dbReference type="NCBIfam" id="NF005463">
    <property type="entry name" value="PRK07059.1"/>
    <property type="match status" value="1"/>
</dbReference>
<evidence type="ECO:0000256" key="7">
    <source>
        <dbReference type="ARBA" id="ARBA00022832"/>
    </source>
</evidence>
<evidence type="ECO:0000259" key="15">
    <source>
        <dbReference type="Pfam" id="PF00501"/>
    </source>
</evidence>
<evidence type="ECO:0000256" key="8">
    <source>
        <dbReference type="ARBA" id="ARBA00022840"/>
    </source>
</evidence>
<dbReference type="FunFam" id="3.40.50.12780:FF:000003">
    <property type="entry name" value="Long-chain-fatty-acid--CoA ligase FadD"/>
    <property type="match status" value="1"/>
</dbReference>
<proteinExistence type="inferred from homology"/>
<evidence type="ECO:0000256" key="11">
    <source>
        <dbReference type="ARBA" id="ARBA00023136"/>
    </source>
</evidence>
<dbReference type="GO" id="GO:0005524">
    <property type="term" value="F:ATP binding"/>
    <property type="evidence" value="ECO:0007669"/>
    <property type="project" value="UniProtKB-KW"/>
</dbReference>
<dbReference type="PANTHER" id="PTHR43767">
    <property type="entry name" value="LONG-CHAIN-FATTY-ACID--COA LIGASE"/>
    <property type="match status" value="1"/>
</dbReference>
<dbReference type="InterPro" id="IPR042099">
    <property type="entry name" value="ANL_N_sf"/>
</dbReference>
<evidence type="ECO:0000256" key="6">
    <source>
        <dbReference type="ARBA" id="ARBA00022741"/>
    </source>
</evidence>
<comment type="pathway">
    <text evidence="3">Lipid metabolism; fatty acid beta-oxidation.</text>
</comment>
<dbReference type="GO" id="GO:0016020">
    <property type="term" value="C:membrane"/>
    <property type="evidence" value="ECO:0007669"/>
    <property type="project" value="UniProtKB-SubCell"/>
</dbReference>
<reference evidence="17 18" key="1">
    <citation type="submission" date="2020-07" db="EMBL/GenBank/DDBJ databases">
        <title>Novel species isolated from subtropical streams in China.</title>
        <authorList>
            <person name="Lu H."/>
        </authorList>
    </citation>
    <scope>NUCLEOTIDE SEQUENCE [LARGE SCALE GENOMIC DNA]</scope>
    <source>
        <strain evidence="17 18">FT3S</strain>
    </source>
</reference>
<dbReference type="SUPFAM" id="SSF56801">
    <property type="entry name" value="Acetyl-CoA synthetase-like"/>
    <property type="match status" value="1"/>
</dbReference>
<feature type="domain" description="AMP-binding enzyme C-terminal" evidence="16">
    <location>
        <begin position="469"/>
        <end position="543"/>
    </location>
</feature>
<dbReference type="Pfam" id="PF13193">
    <property type="entry name" value="AMP-binding_C"/>
    <property type="match status" value="1"/>
</dbReference>
<keyword evidence="18" id="KW-1185">Reference proteome</keyword>
<dbReference type="GO" id="GO:0004467">
    <property type="term" value="F:long-chain fatty acid-CoA ligase activity"/>
    <property type="evidence" value="ECO:0007669"/>
    <property type="project" value="UniProtKB-EC"/>
</dbReference>
<dbReference type="PROSITE" id="PS00455">
    <property type="entry name" value="AMP_BINDING"/>
    <property type="match status" value="1"/>
</dbReference>
<feature type="domain" description="AMP-dependent synthetase/ligase" evidence="15">
    <location>
        <begin position="29"/>
        <end position="418"/>
    </location>
</feature>
<evidence type="ECO:0000256" key="9">
    <source>
        <dbReference type="ARBA" id="ARBA00022842"/>
    </source>
</evidence>
<keyword evidence="5 17" id="KW-0436">Ligase</keyword>
<evidence type="ECO:0000313" key="18">
    <source>
        <dbReference type="Proteomes" id="UP000566711"/>
    </source>
</evidence>
<dbReference type="AlphaFoldDB" id="A0A7W2EN45"/>
<evidence type="ECO:0000256" key="12">
    <source>
        <dbReference type="ARBA" id="ARBA00026121"/>
    </source>
</evidence>
<organism evidence="17 18">
    <name type="scientific">Rugamonas fusca</name>
    <dbReference type="NCBI Taxonomy" id="2758568"/>
    <lineage>
        <taxon>Bacteria</taxon>
        <taxon>Pseudomonadati</taxon>
        <taxon>Pseudomonadota</taxon>
        <taxon>Betaproteobacteria</taxon>
        <taxon>Burkholderiales</taxon>
        <taxon>Oxalobacteraceae</taxon>
        <taxon>Telluria group</taxon>
        <taxon>Rugamonas</taxon>
    </lineage>
</organism>